<dbReference type="InterPro" id="IPR046357">
    <property type="entry name" value="PPIase_dom_sf"/>
</dbReference>
<dbReference type="SUPFAM" id="SSF50891">
    <property type="entry name" value="Cyclophilin-like"/>
    <property type="match status" value="1"/>
</dbReference>
<dbReference type="PANTHER" id="PTHR11071:SF561">
    <property type="entry name" value="PEPTIDYL-PROLYL CIS-TRANS ISOMERASE D-RELATED"/>
    <property type="match status" value="1"/>
</dbReference>
<keyword evidence="4 5" id="KW-0413">Isomerase</keyword>
<evidence type="ECO:0000256" key="2">
    <source>
        <dbReference type="ARBA" id="ARBA00013194"/>
    </source>
</evidence>
<comment type="catalytic activity">
    <reaction evidence="1 5">
        <text>[protein]-peptidylproline (omega=180) = [protein]-peptidylproline (omega=0)</text>
        <dbReference type="Rhea" id="RHEA:16237"/>
        <dbReference type="Rhea" id="RHEA-COMP:10747"/>
        <dbReference type="Rhea" id="RHEA-COMP:10748"/>
        <dbReference type="ChEBI" id="CHEBI:83833"/>
        <dbReference type="ChEBI" id="CHEBI:83834"/>
        <dbReference type="EC" id="5.2.1.8"/>
    </reaction>
</comment>
<dbReference type="GO" id="GO:0005737">
    <property type="term" value="C:cytoplasm"/>
    <property type="evidence" value="ECO:0007669"/>
    <property type="project" value="TreeGrafter"/>
</dbReference>
<dbReference type="Gene3D" id="3.10.50.40">
    <property type="match status" value="1"/>
</dbReference>
<dbReference type="SUPFAM" id="SSF54534">
    <property type="entry name" value="FKBP-like"/>
    <property type="match status" value="1"/>
</dbReference>
<dbReference type="GO" id="GO:0003755">
    <property type="term" value="F:peptidyl-prolyl cis-trans isomerase activity"/>
    <property type="evidence" value="ECO:0007669"/>
    <property type="project" value="UniProtKB-KW"/>
</dbReference>
<keyword evidence="6" id="KW-0802">TPR repeat</keyword>
<dbReference type="PROSITE" id="PS50072">
    <property type="entry name" value="CSA_PPIASE_2"/>
    <property type="match status" value="1"/>
</dbReference>
<dbReference type="Pfam" id="PF00160">
    <property type="entry name" value="Pro_isomerase"/>
    <property type="match status" value="1"/>
</dbReference>
<evidence type="ECO:0000256" key="1">
    <source>
        <dbReference type="ARBA" id="ARBA00000971"/>
    </source>
</evidence>
<feature type="repeat" description="TPR" evidence="6">
    <location>
        <begin position="233"/>
        <end position="266"/>
    </location>
</feature>
<feature type="region of interest" description="Disordered" evidence="7">
    <location>
        <begin position="1"/>
        <end position="23"/>
    </location>
</feature>
<dbReference type="GO" id="GO:0016018">
    <property type="term" value="F:cyclosporin A binding"/>
    <property type="evidence" value="ECO:0007669"/>
    <property type="project" value="TreeGrafter"/>
</dbReference>
<dbReference type="FunFam" id="1.25.40.10:FF:000052">
    <property type="entry name" value="Aryl-hydrocarbon-interacting protein-like 1"/>
    <property type="match status" value="1"/>
</dbReference>
<feature type="domain" description="PPIase cyclophilin-type" evidence="9">
    <location>
        <begin position="325"/>
        <end position="482"/>
    </location>
</feature>
<evidence type="ECO:0000256" key="3">
    <source>
        <dbReference type="ARBA" id="ARBA00023110"/>
    </source>
</evidence>
<dbReference type="InterPro" id="IPR029000">
    <property type="entry name" value="Cyclophilin-like_dom_sf"/>
</dbReference>
<dbReference type="FunFam" id="3.10.50.40:FF:000025">
    <property type="entry name" value="Peptidylprolyl isomerase"/>
    <property type="match status" value="1"/>
</dbReference>
<dbReference type="InterPro" id="IPR002130">
    <property type="entry name" value="Cyclophilin-type_PPIase_dom"/>
</dbReference>
<dbReference type="Pfam" id="PF00515">
    <property type="entry name" value="TPR_1"/>
    <property type="match status" value="1"/>
</dbReference>
<evidence type="ECO:0000256" key="4">
    <source>
        <dbReference type="ARBA" id="ARBA00023235"/>
    </source>
</evidence>
<feature type="domain" description="PPIase FKBP-type" evidence="8">
    <location>
        <begin position="43"/>
        <end position="131"/>
    </location>
</feature>
<name>A0A7S2WBW6_9STRA</name>
<dbReference type="Gene3D" id="1.25.40.10">
    <property type="entry name" value="Tetratricopeptide repeat domain"/>
    <property type="match status" value="1"/>
</dbReference>
<dbReference type="SUPFAM" id="SSF48452">
    <property type="entry name" value="TPR-like"/>
    <property type="match status" value="1"/>
</dbReference>
<dbReference type="Pfam" id="PF00254">
    <property type="entry name" value="FKBP_C"/>
    <property type="match status" value="1"/>
</dbReference>
<dbReference type="InterPro" id="IPR020892">
    <property type="entry name" value="Cyclophilin-type_PPIase_CS"/>
</dbReference>
<sequence>MANAADAVPPTAPGSEIDVTPDQDGGIMKKILKEGKGECPQPGDQVFAHYTGTLEDGSKFDSSRDRGKLFDFTIGQGQVIKGWDLGFASMKKGEHAILTIKHEYGYGPSGSPPKIPGGATLIFDVELVKFGPKPKQKFEMTVQEKLEMAKELKAKGLEAYKAKDYDEAFEQWEEAVDYVQFAGDTATEEEAKAYSEIRLSLYLNMAQCALFKKDYPAVITATGTVLKEAPTNIKALYRRGVAYSAQANFEAAKTDLKKALQLDPANGPVKKEIQLLKKRILDSKAREKKTFGNLFERMGNGMYNDRKDPERVVGTLDHKDCPKVYFDIAVGDEAAKRVTMELWKDTVPKTAENFLQLCTGSKGYGYKGSTFHRIIKDFMIQGGDFTNGDGTGGKSIYGEKFNDENFSSKHTEPGLLSMANAGPNTNGSQFFITCKETPHLDGKHVVFGRVIDGMDVVRELESQETGAQDKPVNPCVIVDCGELNNEE</sequence>
<dbReference type="Gene3D" id="2.40.100.10">
    <property type="entry name" value="Cyclophilin-like"/>
    <property type="match status" value="1"/>
</dbReference>
<evidence type="ECO:0000256" key="7">
    <source>
        <dbReference type="SAM" id="MobiDB-lite"/>
    </source>
</evidence>
<dbReference type="CDD" id="cd01926">
    <property type="entry name" value="cyclophilin_ABH_like"/>
    <property type="match status" value="1"/>
</dbReference>
<dbReference type="InterPro" id="IPR019734">
    <property type="entry name" value="TPR_rpt"/>
</dbReference>
<proteinExistence type="predicted"/>
<protein>
    <recommendedName>
        <fullName evidence="2 5">peptidylprolyl isomerase</fullName>
        <ecNumber evidence="2 5">5.2.1.8</ecNumber>
    </recommendedName>
</protein>
<dbReference type="InterPro" id="IPR001179">
    <property type="entry name" value="PPIase_FKBP_dom"/>
</dbReference>
<evidence type="ECO:0000313" key="10">
    <source>
        <dbReference type="EMBL" id="CAD9679949.1"/>
    </source>
</evidence>
<dbReference type="PANTHER" id="PTHR11071">
    <property type="entry name" value="PEPTIDYL-PROLYL CIS-TRANS ISOMERASE"/>
    <property type="match status" value="1"/>
</dbReference>
<keyword evidence="3 5" id="KW-0697">Rotamase</keyword>
<dbReference type="SMART" id="SM00028">
    <property type="entry name" value="TPR"/>
    <property type="match status" value="3"/>
</dbReference>
<dbReference type="PRINTS" id="PR00153">
    <property type="entry name" value="CSAPPISMRASE"/>
</dbReference>
<dbReference type="PROSITE" id="PS50059">
    <property type="entry name" value="FKBP_PPIASE"/>
    <property type="match status" value="1"/>
</dbReference>
<evidence type="ECO:0000256" key="6">
    <source>
        <dbReference type="PROSITE-ProRule" id="PRU00339"/>
    </source>
</evidence>
<evidence type="ECO:0000259" key="9">
    <source>
        <dbReference type="PROSITE" id="PS50072"/>
    </source>
</evidence>
<dbReference type="PROSITE" id="PS00170">
    <property type="entry name" value="CSA_PPIASE_1"/>
    <property type="match status" value="1"/>
</dbReference>
<dbReference type="InterPro" id="IPR011990">
    <property type="entry name" value="TPR-like_helical_dom_sf"/>
</dbReference>
<organism evidence="10">
    <name type="scientific">Mucochytrium quahogii</name>
    <dbReference type="NCBI Taxonomy" id="96639"/>
    <lineage>
        <taxon>Eukaryota</taxon>
        <taxon>Sar</taxon>
        <taxon>Stramenopiles</taxon>
        <taxon>Bigyra</taxon>
        <taxon>Labyrinthulomycetes</taxon>
        <taxon>Thraustochytrida</taxon>
        <taxon>Thraustochytriidae</taxon>
        <taxon>Mucochytrium</taxon>
    </lineage>
</organism>
<reference evidence="10" key="1">
    <citation type="submission" date="2021-01" db="EMBL/GenBank/DDBJ databases">
        <authorList>
            <person name="Corre E."/>
            <person name="Pelletier E."/>
            <person name="Niang G."/>
            <person name="Scheremetjew M."/>
            <person name="Finn R."/>
            <person name="Kale V."/>
            <person name="Holt S."/>
            <person name="Cochrane G."/>
            <person name="Meng A."/>
            <person name="Brown T."/>
            <person name="Cohen L."/>
        </authorList>
    </citation>
    <scope>NUCLEOTIDE SEQUENCE</scope>
    <source>
        <strain evidence="10">NY070348D</strain>
    </source>
</reference>
<dbReference type="PROSITE" id="PS50005">
    <property type="entry name" value="TPR"/>
    <property type="match status" value="1"/>
</dbReference>
<dbReference type="GO" id="GO:0006457">
    <property type="term" value="P:protein folding"/>
    <property type="evidence" value="ECO:0007669"/>
    <property type="project" value="InterPro"/>
</dbReference>
<accession>A0A7S2WBW6</accession>
<dbReference type="EC" id="5.2.1.8" evidence="2 5"/>
<gene>
    <name evidence="10" type="ORF">QSP1433_LOCUS6733</name>
</gene>
<dbReference type="FunFam" id="2.40.100.10:FF:000001">
    <property type="entry name" value="Peptidyl-prolyl cis-trans isomerase"/>
    <property type="match status" value="1"/>
</dbReference>
<dbReference type="EMBL" id="HBHK01010766">
    <property type="protein sequence ID" value="CAD9679949.1"/>
    <property type="molecule type" value="Transcribed_RNA"/>
</dbReference>
<evidence type="ECO:0000256" key="5">
    <source>
        <dbReference type="PROSITE-ProRule" id="PRU00277"/>
    </source>
</evidence>
<evidence type="ECO:0000259" key="8">
    <source>
        <dbReference type="PROSITE" id="PS50059"/>
    </source>
</evidence>
<dbReference type="AlphaFoldDB" id="A0A7S2WBW6"/>